<dbReference type="Proteomes" id="UP000196531">
    <property type="component" value="Unassembled WGS sequence"/>
</dbReference>
<dbReference type="CDD" id="cd04301">
    <property type="entry name" value="NAT_SF"/>
    <property type="match status" value="1"/>
</dbReference>
<dbReference type="PROSITE" id="PS51186">
    <property type="entry name" value="GNAT"/>
    <property type="match status" value="1"/>
</dbReference>
<dbReference type="InterPro" id="IPR000182">
    <property type="entry name" value="GNAT_dom"/>
</dbReference>
<evidence type="ECO:0000313" key="2">
    <source>
        <dbReference type="EMBL" id="OUR95421.1"/>
    </source>
</evidence>
<dbReference type="Pfam" id="PF13302">
    <property type="entry name" value="Acetyltransf_3"/>
    <property type="match status" value="1"/>
</dbReference>
<dbReference type="AlphaFoldDB" id="A0A1Y5F8B1"/>
<proteinExistence type="predicted"/>
<feature type="domain" description="N-acetyltransferase" evidence="1">
    <location>
        <begin position="12"/>
        <end position="171"/>
    </location>
</feature>
<dbReference type="EMBL" id="MAAO01000008">
    <property type="protein sequence ID" value="OUR95421.1"/>
    <property type="molecule type" value="Genomic_DNA"/>
</dbReference>
<reference evidence="3" key="1">
    <citation type="journal article" date="2017" name="Proc. Natl. Acad. Sci. U.S.A.">
        <title>Simulation of Deepwater Horizon oil plume reveals substrate specialization within a complex community of hydrocarbon-degraders.</title>
        <authorList>
            <person name="Hu P."/>
            <person name="Dubinsky E.A."/>
            <person name="Probst A.J."/>
            <person name="Wang J."/>
            <person name="Sieber C.M.K."/>
            <person name="Tom L.M."/>
            <person name="Gardinali P."/>
            <person name="Banfield J.F."/>
            <person name="Atlas R.M."/>
            <person name="Andersen G.L."/>
        </authorList>
    </citation>
    <scope>NUCLEOTIDE SEQUENCE [LARGE SCALE GENOMIC DNA]</scope>
</reference>
<evidence type="ECO:0000259" key="1">
    <source>
        <dbReference type="PROSITE" id="PS51186"/>
    </source>
</evidence>
<name>A0A1Y5F8B1_9BACT</name>
<dbReference type="InterPro" id="IPR016181">
    <property type="entry name" value="Acyl_CoA_acyltransferase"/>
</dbReference>
<dbReference type="SUPFAM" id="SSF55729">
    <property type="entry name" value="Acyl-CoA N-acyltransferases (Nat)"/>
    <property type="match status" value="1"/>
</dbReference>
<gene>
    <name evidence="2" type="ORF">A9Q84_16440</name>
</gene>
<comment type="caution">
    <text evidence="2">The sequence shown here is derived from an EMBL/GenBank/DDBJ whole genome shotgun (WGS) entry which is preliminary data.</text>
</comment>
<evidence type="ECO:0000313" key="3">
    <source>
        <dbReference type="Proteomes" id="UP000196531"/>
    </source>
</evidence>
<organism evidence="2 3">
    <name type="scientific">Halobacteriovorax marinus</name>
    <dbReference type="NCBI Taxonomy" id="97084"/>
    <lineage>
        <taxon>Bacteria</taxon>
        <taxon>Pseudomonadati</taxon>
        <taxon>Bdellovibrionota</taxon>
        <taxon>Bacteriovoracia</taxon>
        <taxon>Bacteriovoracales</taxon>
        <taxon>Halobacteriovoraceae</taxon>
        <taxon>Halobacteriovorax</taxon>
    </lineage>
</organism>
<dbReference type="Gene3D" id="3.40.630.30">
    <property type="match status" value="1"/>
</dbReference>
<sequence length="171" mass="19105">MKEIIAKDGSTFFIRPITSEDKNLLIEGLDKLSEESKHHRFLGFKKAFTEKELKYLTELDGINQVGLALGFENEDSSVEGIGVARYHRLKDNYSRAEFAITLLDNMQGKGLGTQLMLELILNAKSNGVTHFEGLLETTNEQMIALVKKLEGFTFSNIGNGLLKIEGDLSSY</sequence>
<protein>
    <recommendedName>
        <fullName evidence="1">N-acetyltransferase domain-containing protein</fullName>
    </recommendedName>
</protein>
<dbReference type="GO" id="GO:0016747">
    <property type="term" value="F:acyltransferase activity, transferring groups other than amino-acyl groups"/>
    <property type="evidence" value="ECO:0007669"/>
    <property type="project" value="InterPro"/>
</dbReference>
<accession>A0A1Y5F8B1</accession>